<sequence>MSDTVPGEPIGVDSRRREHLTALRDALLAGGLFFVLSTLWGRTSVVERAVLAVLLTLASLGFAELRARRARRAAPGVAADGAV</sequence>
<keyword evidence="3" id="KW-1185">Reference proteome</keyword>
<dbReference type="EMBL" id="BONR01000001">
    <property type="protein sequence ID" value="GIG53973.1"/>
    <property type="molecule type" value="Genomic_DNA"/>
</dbReference>
<proteinExistence type="predicted"/>
<evidence type="ECO:0000313" key="2">
    <source>
        <dbReference type="EMBL" id="GIG53973.1"/>
    </source>
</evidence>
<evidence type="ECO:0000313" key="3">
    <source>
        <dbReference type="Proteomes" id="UP000652354"/>
    </source>
</evidence>
<feature type="transmembrane region" description="Helical" evidence="1">
    <location>
        <begin position="46"/>
        <end position="63"/>
    </location>
</feature>
<dbReference type="AlphaFoldDB" id="A0A919Q463"/>
<organism evidence="2 3">
    <name type="scientific">Demequina activiva</name>
    <dbReference type="NCBI Taxonomy" id="1582364"/>
    <lineage>
        <taxon>Bacteria</taxon>
        <taxon>Bacillati</taxon>
        <taxon>Actinomycetota</taxon>
        <taxon>Actinomycetes</taxon>
        <taxon>Micrococcales</taxon>
        <taxon>Demequinaceae</taxon>
        <taxon>Demequina</taxon>
    </lineage>
</organism>
<evidence type="ECO:0000256" key="1">
    <source>
        <dbReference type="SAM" id="Phobius"/>
    </source>
</evidence>
<accession>A0A919Q463</accession>
<reference evidence="2" key="1">
    <citation type="submission" date="2021-01" db="EMBL/GenBank/DDBJ databases">
        <title>Whole genome shotgun sequence of Demequina activiva NBRC 110675.</title>
        <authorList>
            <person name="Komaki H."/>
            <person name="Tamura T."/>
        </authorList>
    </citation>
    <scope>NUCLEOTIDE SEQUENCE</scope>
    <source>
        <strain evidence="2">NBRC 110675</strain>
    </source>
</reference>
<keyword evidence="1" id="KW-0812">Transmembrane</keyword>
<protein>
    <submittedName>
        <fullName evidence="2">Uncharacterized protein</fullName>
    </submittedName>
</protein>
<comment type="caution">
    <text evidence="2">The sequence shown here is derived from an EMBL/GenBank/DDBJ whole genome shotgun (WGS) entry which is preliminary data.</text>
</comment>
<feature type="transmembrane region" description="Helical" evidence="1">
    <location>
        <begin position="22"/>
        <end position="40"/>
    </location>
</feature>
<dbReference type="Proteomes" id="UP000652354">
    <property type="component" value="Unassembled WGS sequence"/>
</dbReference>
<keyword evidence="1" id="KW-0472">Membrane</keyword>
<keyword evidence="1" id="KW-1133">Transmembrane helix</keyword>
<gene>
    <name evidence="2" type="ORF">Dac01nite_07250</name>
</gene>
<dbReference type="RefSeq" id="WP_203653426.1">
    <property type="nucleotide sequence ID" value="NZ_BONR01000001.1"/>
</dbReference>
<name>A0A919Q463_9MICO</name>